<dbReference type="EMBL" id="RAVZ01000174">
    <property type="protein sequence ID" value="RKG83696.1"/>
    <property type="molecule type" value="Genomic_DNA"/>
</dbReference>
<sequence>MKRTSPRWFRSRGMLGALLLSLSAPWVVGCSSGTTTPPDTTSQQQNQSEVSVSIGAQDIFAEAVKQGRVSALAFSYADVASIRVDVAEQGVGGAVIFKNFDLFTSAGAWTGTLPFLPKGKALTFSARALNAAGTLLFEGSLDATLNLDHETVTIPLAPANNNAVIALPRIRKISIPSAFASSQSGNITFAVEATNGEVLRYAITSAIAGSGTFSPLNGAITLQNTAGAFVSQYTPPTVSTETVFAHTVTVTNAAGHSVSTTFTTKVKPNETSSGVIDTTVAVLFNPVINGLNGLRVRDTGNVIFTADVSDDGAQEALSYAWSFTPASGTTPDPVPAFTGATNPSTLQDYTTAVQGDLKLSVTDGNSGTTTLTYKLTPDQFPDNPVAEGPLDGINSIRAGSNHSCALLNDGSVRCWGYGAFGQLGYENTQSIGDNELPYTAGAVKILGKGTKLAAGGNHSCVLLDTGLVRCWGQNTYGQLGYNSKDNLGDGEPVASFGYVNLGGAAVRITVGLEHSCAVMATGKVRCWGRNQYGQLGYGHINSIGDDEQPWKAGDVDLGGATATDVVAGDNHTCALLSNNKMLCWGRNGLGQLGYAHINHIGDNELPSSQVAFEPKGPVAQISASAHNTCALLKSGSVICWGSNDGGETGNALYSDFVNYCPEYGAQRCFVNLLAASTMVNLGGTTALQVTSGGGHSCALLSTGSVRCWGRNTSGELGYGNTTTLDLPGGAVDLGGATTAYQLSASSLGTCALLSTGKARCWGRNNFGQLGQGNTTTIGDTELPSAVSEIQLLPPTP</sequence>
<evidence type="ECO:0000313" key="6">
    <source>
        <dbReference type="Proteomes" id="UP000268094"/>
    </source>
</evidence>
<dbReference type="PANTHER" id="PTHR45982">
    <property type="entry name" value="REGULATOR OF CHROMOSOME CONDENSATION"/>
    <property type="match status" value="1"/>
</dbReference>
<evidence type="ECO:0000256" key="3">
    <source>
        <dbReference type="SAM" id="SignalP"/>
    </source>
</evidence>
<evidence type="ECO:0000313" key="5">
    <source>
        <dbReference type="EMBL" id="RKG83696.1"/>
    </source>
</evidence>
<feature type="domain" description="RCC1-like" evidence="4">
    <location>
        <begin position="450"/>
        <end position="786"/>
    </location>
</feature>
<evidence type="ECO:0000256" key="1">
    <source>
        <dbReference type="ARBA" id="ARBA00022658"/>
    </source>
</evidence>
<comment type="caution">
    <text evidence="5">The sequence shown here is derived from an EMBL/GenBank/DDBJ whole genome shotgun (WGS) entry which is preliminary data.</text>
</comment>
<dbReference type="InterPro" id="IPR000408">
    <property type="entry name" value="Reg_chr_condens"/>
</dbReference>
<dbReference type="SUPFAM" id="SSF50985">
    <property type="entry name" value="RCC1/BLIP-II"/>
    <property type="match status" value="1"/>
</dbReference>
<keyword evidence="2" id="KW-0677">Repeat</keyword>
<dbReference type="InterPro" id="IPR009091">
    <property type="entry name" value="RCC1/BLIP-II"/>
</dbReference>
<dbReference type="OrthoDB" id="9758365at2"/>
<dbReference type="InterPro" id="IPR051553">
    <property type="entry name" value="Ran_GTPase-activating"/>
</dbReference>
<accession>A0A3A8IML3</accession>
<name>A0A3A8IML3_9BACT</name>
<evidence type="ECO:0000256" key="2">
    <source>
        <dbReference type="ARBA" id="ARBA00022737"/>
    </source>
</evidence>
<dbReference type="GO" id="GO:0005737">
    <property type="term" value="C:cytoplasm"/>
    <property type="evidence" value="ECO:0007669"/>
    <property type="project" value="TreeGrafter"/>
</dbReference>
<keyword evidence="3" id="KW-0732">Signal</keyword>
<organism evidence="5 6">
    <name type="scientific">Corallococcus terminator</name>
    <dbReference type="NCBI Taxonomy" id="2316733"/>
    <lineage>
        <taxon>Bacteria</taxon>
        <taxon>Pseudomonadati</taxon>
        <taxon>Myxococcota</taxon>
        <taxon>Myxococcia</taxon>
        <taxon>Myxococcales</taxon>
        <taxon>Cystobacterineae</taxon>
        <taxon>Myxococcaceae</taxon>
        <taxon>Corallococcus</taxon>
    </lineage>
</organism>
<evidence type="ECO:0000259" key="4">
    <source>
        <dbReference type="Pfam" id="PF25390"/>
    </source>
</evidence>
<dbReference type="Pfam" id="PF13540">
    <property type="entry name" value="RCC1_2"/>
    <property type="match status" value="1"/>
</dbReference>
<dbReference type="Gene3D" id="2.130.10.30">
    <property type="entry name" value="Regulator of chromosome condensation 1/beta-lactamase-inhibitor protein II"/>
    <property type="match status" value="3"/>
</dbReference>
<protein>
    <submittedName>
        <fullName evidence="5">RTX toxin</fullName>
    </submittedName>
</protein>
<proteinExistence type="predicted"/>
<dbReference type="InterPro" id="IPR058923">
    <property type="entry name" value="RCC1-like_dom"/>
</dbReference>
<dbReference type="Proteomes" id="UP000268094">
    <property type="component" value="Unassembled WGS sequence"/>
</dbReference>
<dbReference type="Pfam" id="PF25390">
    <property type="entry name" value="WD40_RLD"/>
    <property type="match status" value="1"/>
</dbReference>
<dbReference type="GO" id="GO:0005085">
    <property type="term" value="F:guanyl-nucleotide exchange factor activity"/>
    <property type="evidence" value="ECO:0007669"/>
    <property type="project" value="TreeGrafter"/>
</dbReference>
<gene>
    <name evidence="5" type="ORF">D7V88_23610</name>
</gene>
<feature type="chain" id="PRO_5017299416" evidence="3">
    <location>
        <begin position="30"/>
        <end position="796"/>
    </location>
</feature>
<feature type="signal peptide" evidence="3">
    <location>
        <begin position="1"/>
        <end position="29"/>
    </location>
</feature>
<dbReference type="PRINTS" id="PR00633">
    <property type="entry name" value="RCCNDNSATION"/>
</dbReference>
<dbReference type="PROSITE" id="PS50012">
    <property type="entry name" value="RCC1_3"/>
    <property type="match status" value="5"/>
</dbReference>
<dbReference type="PANTHER" id="PTHR45982:SF1">
    <property type="entry name" value="REGULATOR OF CHROMOSOME CONDENSATION"/>
    <property type="match status" value="1"/>
</dbReference>
<reference evidence="6" key="1">
    <citation type="submission" date="2018-09" db="EMBL/GenBank/DDBJ databases">
        <authorList>
            <person name="Livingstone P.G."/>
            <person name="Whitworth D.E."/>
        </authorList>
    </citation>
    <scope>NUCLEOTIDE SEQUENCE [LARGE SCALE GENOMIC DNA]</scope>
    <source>
        <strain evidence="6">CA054A</strain>
    </source>
</reference>
<keyword evidence="6" id="KW-1185">Reference proteome</keyword>
<dbReference type="AlphaFoldDB" id="A0A3A8IML3"/>
<dbReference type="PROSITE" id="PS51257">
    <property type="entry name" value="PROKAR_LIPOPROTEIN"/>
    <property type="match status" value="1"/>
</dbReference>
<keyword evidence="1" id="KW-0344">Guanine-nucleotide releasing factor</keyword>